<proteinExistence type="predicted"/>
<evidence type="ECO:0000313" key="3">
    <source>
        <dbReference type="Proteomes" id="UP001286313"/>
    </source>
</evidence>
<evidence type="ECO:0000256" key="1">
    <source>
        <dbReference type="SAM" id="MobiDB-lite"/>
    </source>
</evidence>
<dbReference type="Proteomes" id="UP001286313">
    <property type="component" value="Unassembled WGS sequence"/>
</dbReference>
<organism evidence="2 3">
    <name type="scientific">Petrolisthes cinctipes</name>
    <name type="common">Flat porcelain crab</name>
    <dbReference type="NCBI Taxonomy" id="88211"/>
    <lineage>
        <taxon>Eukaryota</taxon>
        <taxon>Metazoa</taxon>
        <taxon>Ecdysozoa</taxon>
        <taxon>Arthropoda</taxon>
        <taxon>Crustacea</taxon>
        <taxon>Multicrustacea</taxon>
        <taxon>Malacostraca</taxon>
        <taxon>Eumalacostraca</taxon>
        <taxon>Eucarida</taxon>
        <taxon>Decapoda</taxon>
        <taxon>Pleocyemata</taxon>
        <taxon>Anomura</taxon>
        <taxon>Galatheoidea</taxon>
        <taxon>Porcellanidae</taxon>
        <taxon>Petrolisthes</taxon>
    </lineage>
</organism>
<dbReference type="AlphaFoldDB" id="A0AAE1EKF3"/>
<feature type="region of interest" description="Disordered" evidence="1">
    <location>
        <begin position="44"/>
        <end position="104"/>
    </location>
</feature>
<feature type="compositionally biased region" description="Basic and acidic residues" evidence="1">
    <location>
        <begin position="63"/>
        <end position="82"/>
    </location>
</feature>
<name>A0AAE1EKF3_PETCI</name>
<evidence type="ECO:0000313" key="2">
    <source>
        <dbReference type="EMBL" id="KAK3855567.1"/>
    </source>
</evidence>
<gene>
    <name evidence="2" type="ORF">Pcinc_038044</name>
</gene>
<dbReference type="EMBL" id="JAWQEG010006169">
    <property type="protein sequence ID" value="KAK3855567.1"/>
    <property type="molecule type" value="Genomic_DNA"/>
</dbReference>
<reference evidence="2" key="1">
    <citation type="submission" date="2023-10" db="EMBL/GenBank/DDBJ databases">
        <title>Genome assemblies of two species of porcelain crab, Petrolisthes cinctipes and Petrolisthes manimaculis (Anomura: Porcellanidae).</title>
        <authorList>
            <person name="Angst P."/>
        </authorList>
    </citation>
    <scope>NUCLEOTIDE SEQUENCE</scope>
    <source>
        <strain evidence="2">PB745_01</strain>
        <tissue evidence="2">Gill</tissue>
    </source>
</reference>
<keyword evidence="3" id="KW-1185">Reference proteome</keyword>
<accession>A0AAE1EKF3</accession>
<comment type="caution">
    <text evidence="2">The sequence shown here is derived from an EMBL/GenBank/DDBJ whole genome shotgun (WGS) entry which is preliminary data.</text>
</comment>
<sequence>MDMCVRERSPALHKHHVNIHYNQTITLVLMVAHRIYGLGSGLGAKGGRSEEELGGGSGGVRRGGVEKKGKIRMGEWRSEEGLGGRSGGVRRGGVEKKGKIRMGE</sequence>
<protein>
    <submittedName>
        <fullName evidence="2">Uncharacterized protein</fullName>
    </submittedName>
</protein>
<feature type="compositionally biased region" description="Basic and acidic residues" evidence="1">
    <location>
        <begin position="92"/>
        <end position="104"/>
    </location>
</feature>